<dbReference type="PROSITE" id="PS00045">
    <property type="entry name" value="HISTONE_LIKE"/>
    <property type="match status" value="1"/>
</dbReference>
<dbReference type="SMART" id="SM00411">
    <property type="entry name" value="BHL"/>
    <property type="match status" value="1"/>
</dbReference>
<dbReference type="RefSeq" id="WP_005378631.1">
    <property type="nucleotide sequence ID" value="NZ_AEDR01000058.1"/>
</dbReference>
<organism evidence="5 6">
    <name type="scientific">Veillonella atypica ACS-049-V-Sch6</name>
    <dbReference type="NCBI Taxonomy" id="866776"/>
    <lineage>
        <taxon>Bacteria</taxon>
        <taxon>Bacillati</taxon>
        <taxon>Bacillota</taxon>
        <taxon>Negativicutes</taxon>
        <taxon>Veillonellales</taxon>
        <taxon>Veillonellaceae</taxon>
        <taxon>Veillonella</taxon>
    </lineage>
</organism>
<gene>
    <name evidence="5" type="primary">hup</name>
    <name evidence="5" type="ORF">HMPREF9321_1226</name>
</gene>
<dbReference type="GO" id="GO:0010467">
    <property type="term" value="P:gene expression"/>
    <property type="evidence" value="ECO:0007669"/>
    <property type="project" value="UniProtKB-ARBA"/>
</dbReference>
<dbReference type="GO" id="GO:0003677">
    <property type="term" value="F:DNA binding"/>
    <property type="evidence" value="ECO:0007669"/>
    <property type="project" value="UniProtKB-KW"/>
</dbReference>
<dbReference type="Proteomes" id="UP000004211">
    <property type="component" value="Unassembled WGS sequence"/>
</dbReference>
<dbReference type="GO" id="GO:0006270">
    <property type="term" value="P:DNA replication initiation"/>
    <property type="evidence" value="ECO:0007669"/>
    <property type="project" value="UniProtKB-ARBA"/>
</dbReference>
<evidence type="ECO:0000256" key="1">
    <source>
        <dbReference type="ARBA" id="ARBA00010529"/>
    </source>
</evidence>
<dbReference type="PANTHER" id="PTHR33175">
    <property type="entry name" value="DNA-BINDING PROTEIN HU"/>
    <property type="match status" value="1"/>
</dbReference>
<keyword evidence="3 5" id="KW-0238">DNA-binding</keyword>
<dbReference type="PANTHER" id="PTHR33175:SF3">
    <property type="entry name" value="DNA-BINDING PROTEIN HU-BETA"/>
    <property type="match status" value="1"/>
</dbReference>
<accession>E1L8E4</accession>
<dbReference type="eggNOG" id="COG0776">
    <property type="taxonomic scope" value="Bacteria"/>
</dbReference>
<comment type="similarity">
    <text evidence="1 4">Belongs to the bacterial histone-like protein family.</text>
</comment>
<protein>
    <submittedName>
        <fullName evidence="5">DNA-binding protein HU</fullName>
    </submittedName>
</protein>
<dbReference type="GO" id="GO:0030261">
    <property type="term" value="P:chromosome condensation"/>
    <property type="evidence" value="ECO:0007669"/>
    <property type="project" value="UniProtKB-KW"/>
</dbReference>
<dbReference type="GO" id="GO:1990103">
    <property type="term" value="C:DnaA-HU complex"/>
    <property type="evidence" value="ECO:0007669"/>
    <property type="project" value="UniProtKB-ARBA"/>
</dbReference>
<dbReference type="InterPro" id="IPR000119">
    <property type="entry name" value="Hist_DNA-bd"/>
</dbReference>
<dbReference type="GO" id="GO:0005829">
    <property type="term" value="C:cytosol"/>
    <property type="evidence" value="ECO:0007669"/>
    <property type="project" value="TreeGrafter"/>
</dbReference>
<dbReference type="CDD" id="cd13831">
    <property type="entry name" value="HU"/>
    <property type="match status" value="1"/>
</dbReference>
<dbReference type="FunFam" id="4.10.520.10:FF:000001">
    <property type="entry name" value="DNA-binding protein HU"/>
    <property type="match status" value="1"/>
</dbReference>
<name>E1L8E4_9FIRM</name>
<keyword evidence="2" id="KW-0226">DNA condensation</keyword>
<dbReference type="GO" id="GO:0042802">
    <property type="term" value="F:identical protein binding"/>
    <property type="evidence" value="ECO:0007669"/>
    <property type="project" value="UniProtKB-ARBA"/>
</dbReference>
<comment type="caution">
    <text evidence="5">The sequence shown here is derived from an EMBL/GenBank/DDBJ whole genome shotgun (WGS) entry which is preliminary data.</text>
</comment>
<dbReference type="SUPFAM" id="SSF47729">
    <property type="entry name" value="IHF-like DNA-binding proteins"/>
    <property type="match status" value="1"/>
</dbReference>
<proteinExistence type="inferred from homology"/>
<evidence type="ECO:0000256" key="3">
    <source>
        <dbReference type="ARBA" id="ARBA00023125"/>
    </source>
</evidence>
<dbReference type="Gene3D" id="4.10.520.10">
    <property type="entry name" value="IHF-like DNA-binding proteins"/>
    <property type="match status" value="1"/>
</dbReference>
<dbReference type="GO" id="GO:0030527">
    <property type="term" value="F:structural constituent of chromatin"/>
    <property type="evidence" value="ECO:0007669"/>
    <property type="project" value="InterPro"/>
</dbReference>
<sequence length="99" mass="10598">MNKTELIASVAQKTELTKKDAEKAVKAVFDTVAEELAAGGKVQVIGFGTFEVRERAAREGRNPQNGDTITIKASKSPAFKAGKGLKEQVNAAPAKKRKK</sequence>
<evidence type="ECO:0000313" key="5">
    <source>
        <dbReference type="EMBL" id="EFL55432.1"/>
    </source>
</evidence>
<dbReference type="GO" id="GO:1990178">
    <property type="term" value="C:HU-DNA complex"/>
    <property type="evidence" value="ECO:0007669"/>
    <property type="project" value="UniProtKB-ARBA"/>
</dbReference>
<evidence type="ECO:0000256" key="2">
    <source>
        <dbReference type="ARBA" id="ARBA00023067"/>
    </source>
</evidence>
<dbReference type="InterPro" id="IPR010992">
    <property type="entry name" value="IHF-like_DNA-bd_dom_sf"/>
</dbReference>
<evidence type="ECO:0000256" key="4">
    <source>
        <dbReference type="RuleBase" id="RU003939"/>
    </source>
</evidence>
<evidence type="ECO:0000313" key="6">
    <source>
        <dbReference type="Proteomes" id="UP000004211"/>
    </source>
</evidence>
<reference evidence="5 6" key="1">
    <citation type="submission" date="2010-08" db="EMBL/GenBank/DDBJ databases">
        <authorList>
            <person name="Durkin A.S."/>
            <person name="Madupu R."/>
            <person name="Torralba M."/>
            <person name="Gillis M."/>
            <person name="Methe B."/>
            <person name="Sutton G."/>
            <person name="Nelson K.E."/>
        </authorList>
    </citation>
    <scope>NUCLEOTIDE SEQUENCE [LARGE SCALE GENOMIC DNA]</scope>
    <source>
        <strain evidence="5 6">ACS-049-V-Sch6</strain>
    </source>
</reference>
<dbReference type="InterPro" id="IPR020816">
    <property type="entry name" value="Histone-like_DNA-bd_CS"/>
</dbReference>
<dbReference type="EMBL" id="AEDR01000058">
    <property type="protein sequence ID" value="EFL55432.1"/>
    <property type="molecule type" value="Genomic_DNA"/>
</dbReference>
<dbReference type="PRINTS" id="PR01727">
    <property type="entry name" value="DNABINDINGHU"/>
</dbReference>
<dbReference type="AlphaFoldDB" id="E1L8E4"/>
<dbReference type="Pfam" id="PF00216">
    <property type="entry name" value="Bac_DNA_binding"/>
    <property type="match status" value="1"/>
</dbReference>